<dbReference type="InterPro" id="IPR039251">
    <property type="entry name" value="OXLD1"/>
</dbReference>
<dbReference type="InterPro" id="IPR019180">
    <property type="entry name" value="Oxidoreductase-like_N"/>
</dbReference>
<dbReference type="EMBL" id="ODYU01010278">
    <property type="protein sequence ID" value="SOQ55271.1"/>
    <property type="molecule type" value="Genomic_DNA"/>
</dbReference>
<evidence type="ECO:0000313" key="2">
    <source>
        <dbReference type="EMBL" id="SOQ55271.1"/>
    </source>
</evidence>
<name>A0A2H1WQC1_SPOFR</name>
<gene>
    <name evidence="2" type="ORF">SFRICE_038818</name>
</gene>
<dbReference type="Pfam" id="PF09791">
    <property type="entry name" value="Oxidored-like"/>
    <property type="match status" value="1"/>
</dbReference>
<accession>A0A2H1WQC1</accession>
<protein>
    <submittedName>
        <fullName evidence="2">SFRICE_038818</fullName>
    </submittedName>
</protein>
<dbReference type="PANTHER" id="PTHR21193">
    <property type="entry name" value="OXIDOREDUCTASE-LIKE DOMAIN-CONTAINING PROTEIN 1"/>
    <property type="match status" value="1"/>
</dbReference>
<dbReference type="GO" id="GO:0005739">
    <property type="term" value="C:mitochondrion"/>
    <property type="evidence" value="ECO:0007669"/>
    <property type="project" value="TreeGrafter"/>
</dbReference>
<feature type="domain" description="Oxidoreductase-like" evidence="1">
    <location>
        <begin position="63"/>
        <end position="86"/>
    </location>
</feature>
<dbReference type="PANTHER" id="PTHR21193:SF3">
    <property type="entry name" value="OXIDOREDUCTASE-LIKE DOMAIN-CONTAINING PROTEIN 1"/>
    <property type="match status" value="1"/>
</dbReference>
<proteinExistence type="predicted"/>
<dbReference type="AlphaFoldDB" id="A0A2H1WQC1"/>
<reference evidence="2" key="1">
    <citation type="submission" date="2016-07" db="EMBL/GenBank/DDBJ databases">
        <authorList>
            <person name="Bretaudeau A."/>
        </authorList>
    </citation>
    <scope>NUCLEOTIDE SEQUENCE</scope>
    <source>
        <strain evidence="2">Rice</strain>
        <tissue evidence="2">Whole body</tissue>
    </source>
</reference>
<organism evidence="2">
    <name type="scientific">Spodoptera frugiperda</name>
    <name type="common">Fall armyworm</name>
    <dbReference type="NCBI Taxonomy" id="7108"/>
    <lineage>
        <taxon>Eukaryota</taxon>
        <taxon>Metazoa</taxon>
        <taxon>Ecdysozoa</taxon>
        <taxon>Arthropoda</taxon>
        <taxon>Hexapoda</taxon>
        <taxon>Insecta</taxon>
        <taxon>Pterygota</taxon>
        <taxon>Neoptera</taxon>
        <taxon>Endopterygota</taxon>
        <taxon>Lepidoptera</taxon>
        <taxon>Glossata</taxon>
        <taxon>Ditrysia</taxon>
        <taxon>Noctuoidea</taxon>
        <taxon>Noctuidae</taxon>
        <taxon>Amphipyrinae</taxon>
        <taxon>Spodoptera</taxon>
    </lineage>
</organism>
<evidence type="ECO:0000259" key="1">
    <source>
        <dbReference type="Pfam" id="PF09791"/>
    </source>
</evidence>
<sequence length="124" mass="14089">MLKIGHKLCYLHTKMFKNKIFRLPAILRSQNNLIRNCTTTSQTTDDEKARELERIAKEASIDEPPTSCCQSGCANCVYIVWAEALSAKIQNVGPEVSDKILDMVQDPSMKAYLEMELRIRGLKK</sequence>